<proteinExistence type="predicted"/>
<protein>
    <recommendedName>
        <fullName evidence="1">Bacteriophage T5 Orf172 DNA-binding domain-containing protein</fullName>
    </recommendedName>
</protein>
<sequence>MAETTNLYLLIFPERGIIKIGKADDIHNRIQTLRRWWGEADYEASYYLRAPLEVIFKLEKSLHFFLSQYSVPFEEGDGRTELFSADALGVALKHIDLYSSSAPDIEGVKKGVPRPLLASPLPRRRGKHRGLIRKSKAMVDSVARTAGQFGRINRLLMILLRRQSRIPYQYDVIDDCVYFRVRLLRNNKGGFDSANLMRYFSFDIEDLSGWCGINCCSVTSVGDVMQFRVRLLSVNEDRPWSALFSYFSRQSECLLKKLPRRSSVATYPIPMLDEFQVMNDIFQRYENDGL</sequence>
<evidence type="ECO:0000259" key="1">
    <source>
        <dbReference type="Pfam" id="PF10544"/>
    </source>
</evidence>
<dbReference type="HOGENOM" id="CLU_1010943_0_0_4"/>
<dbReference type="RefSeq" id="WP_014238288.1">
    <property type="nucleotide sequence ID" value="NC_016616.1"/>
</dbReference>
<name>G8QJD9_AZOOP</name>
<reference evidence="2 3" key="1">
    <citation type="journal article" date="2012" name="J. Bacteriol.">
        <title>Complete genome sequence of the anaerobic perchlorate-reducing bacterium Azospira suillum strain PS.</title>
        <authorList>
            <person name="Byrne-Bailey K.G."/>
            <person name="Coates J.D."/>
        </authorList>
    </citation>
    <scope>NUCLEOTIDE SEQUENCE [LARGE SCALE GENOMIC DNA]</scope>
    <source>
        <strain evidence="3">ATCC BAA-33 / DSM 13638 / PS</strain>
    </source>
</reference>
<dbReference type="OrthoDB" id="7065138at2"/>
<dbReference type="STRING" id="640081.Dsui_3277"/>
<gene>
    <name evidence="2" type="ordered locus">Dsui_3277</name>
</gene>
<dbReference type="AlphaFoldDB" id="G8QJD9"/>
<dbReference type="Proteomes" id="UP000005633">
    <property type="component" value="Chromosome"/>
</dbReference>
<dbReference type="InterPro" id="IPR018306">
    <property type="entry name" value="Phage_T5_Orf172_DNA-bd"/>
</dbReference>
<dbReference type="KEGG" id="dsu:Dsui_3277"/>
<dbReference type="Pfam" id="PF10544">
    <property type="entry name" value="T5orf172"/>
    <property type="match status" value="1"/>
</dbReference>
<accession>G8QJD9</accession>
<dbReference type="eggNOG" id="ENOG5032X2J">
    <property type="taxonomic scope" value="Bacteria"/>
</dbReference>
<dbReference type="EMBL" id="CP003153">
    <property type="protein sequence ID" value="AEV27608.1"/>
    <property type="molecule type" value="Genomic_DNA"/>
</dbReference>
<evidence type="ECO:0000313" key="3">
    <source>
        <dbReference type="Proteomes" id="UP000005633"/>
    </source>
</evidence>
<evidence type="ECO:0000313" key="2">
    <source>
        <dbReference type="EMBL" id="AEV27608.1"/>
    </source>
</evidence>
<feature type="domain" description="Bacteriophage T5 Orf172 DNA-binding" evidence="1">
    <location>
        <begin position="17"/>
        <end position="86"/>
    </location>
</feature>
<organism evidence="2 3">
    <name type="scientific">Azospira oryzae (strain ATCC BAA-33 / DSM 13638 / PS)</name>
    <name type="common">Dechlorosoma suillum</name>
    <dbReference type="NCBI Taxonomy" id="640081"/>
    <lineage>
        <taxon>Bacteria</taxon>
        <taxon>Pseudomonadati</taxon>
        <taxon>Pseudomonadota</taxon>
        <taxon>Betaproteobacteria</taxon>
        <taxon>Rhodocyclales</taxon>
        <taxon>Rhodocyclaceae</taxon>
        <taxon>Azospira</taxon>
    </lineage>
</organism>